<keyword evidence="14" id="KW-1185">Reference proteome</keyword>
<evidence type="ECO:0000313" key="13">
    <source>
        <dbReference type="EMBL" id="KAG7345019.1"/>
    </source>
</evidence>
<sequence length="230" mass="23140">MPRQSGFADREPCPWRIVDDVGGAFCMGNIGGGVWHSIKGARMAPPGARLAGSLSAVQARAPVLGGQFAVWGGLFACCDCTLTAVRQKEDPWNSIISGAATGGLLAARAGPRAMASAAVVGGVLLALIEGMGIMFTHMMAPPSPHDMIAAQRMDPTAPPTQGGLFPSMSGGGLLAPPSSSSAAPSSTGSSSSGTDLFGSTESTTTFSTESSTTVDSNNGGSSWWPFGSSS</sequence>
<feature type="region of interest" description="Disordered" evidence="11">
    <location>
        <begin position="146"/>
        <end position="230"/>
    </location>
</feature>
<keyword evidence="8" id="KW-0811">Translocation</keyword>
<dbReference type="GO" id="GO:0030150">
    <property type="term" value="P:protein import into mitochondrial matrix"/>
    <property type="evidence" value="ECO:0007669"/>
    <property type="project" value="TreeGrafter"/>
</dbReference>
<protein>
    <submittedName>
        <fullName evidence="13">Tim17/Tim22/Tim23/Pmp24 family protein</fullName>
    </submittedName>
</protein>
<dbReference type="AlphaFoldDB" id="A0A9K3KJQ1"/>
<comment type="caution">
    <text evidence="13">The sequence shown here is derived from an EMBL/GenBank/DDBJ whole genome shotgun (WGS) entry which is preliminary data.</text>
</comment>
<evidence type="ECO:0000256" key="7">
    <source>
        <dbReference type="ARBA" id="ARBA00022989"/>
    </source>
</evidence>
<evidence type="ECO:0000256" key="8">
    <source>
        <dbReference type="ARBA" id="ARBA00023010"/>
    </source>
</evidence>
<evidence type="ECO:0000256" key="11">
    <source>
        <dbReference type="SAM" id="MobiDB-lite"/>
    </source>
</evidence>
<keyword evidence="7 12" id="KW-1133">Transmembrane helix</keyword>
<keyword evidence="9" id="KW-0496">Mitochondrion</keyword>
<feature type="compositionally biased region" description="Low complexity" evidence="11">
    <location>
        <begin position="174"/>
        <end position="230"/>
    </location>
</feature>
<evidence type="ECO:0000256" key="12">
    <source>
        <dbReference type="SAM" id="Phobius"/>
    </source>
</evidence>
<evidence type="ECO:0000256" key="4">
    <source>
        <dbReference type="ARBA" id="ARBA00022692"/>
    </source>
</evidence>
<evidence type="ECO:0000256" key="9">
    <source>
        <dbReference type="ARBA" id="ARBA00023128"/>
    </source>
</evidence>
<evidence type="ECO:0000256" key="2">
    <source>
        <dbReference type="ARBA" id="ARBA00008444"/>
    </source>
</evidence>
<dbReference type="OrthoDB" id="2261329at2759"/>
<keyword evidence="5" id="KW-0999">Mitochondrion inner membrane</keyword>
<organism evidence="13 14">
    <name type="scientific">Nitzschia inconspicua</name>
    <dbReference type="NCBI Taxonomy" id="303405"/>
    <lineage>
        <taxon>Eukaryota</taxon>
        <taxon>Sar</taxon>
        <taxon>Stramenopiles</taxon>
        <taxon>Ochrophyta</taxon>
        <taxon>Bacillariophyta</taxon>
        <taxon>Bacillariophyceae</taxon>
        <taxon>Bacillariophycidae</taxon>
        <taxon>Bacillariales</taxon>
        <taxon>Bacillariaceae</taxon>
        <taxon>Nitzschia</taxon>
    </lineage>
</organism>
<evidence type="ECO:0000256" key="10">
    <source>
        <dbReference type="ARBA" id="ARBA00023136"/>
    </source>
</evidence>
<accession>A0A9K3KJQ1</accession>
<gene>
    <name evidence="13" type="ORF">IV203_032550</name>
</gene>
<proteinExistence type="inferred from homology"/>
<evidence type="ECO:0000256" key="1">
    <source>
        <dbReference type="ARBA" id="ARBA00004448"/>
    </source>
</evidence>
<name>A0A9K3KJQ1_9STRA</name>
<keyword evidence="10 12" id="KW-0472">Membrane</keyword>
<keyword evidence="6" id="KW-0653">Protein transport</keyword>
<keyword evidence="4 12" id="KW-0812">Transmembrane</keyword>
<evidence type="ECO:0000256" key="3">
    <source>
        <dbReference type="ARBA" id="ARBA00022448"/>
    </source>
</evidence>
<dbReference type="GO" id="GO:0005744">
    <property type="term" value="C:TIM23 mitochondrial import inner membrane translocase complex"/>
    <property type="evidence" value="ECO:0007669"/>
    <property type="project" value="TreeGrafter"/>
</dbReference>
<comment type="subcellular location">
    <subcellularLocation>
        <location evidence="1">Mitochondrion inner membrane</location>
        <topology evidence="1">Multi-pass membrane protein</topology>
    </subcellularLocation>
</comment>
<keyword evidence="3" id="KW-0813">Transport</keyword>
<reference evidence="13" key="2">
    <citation type="submission" date="2021-04" db="EMBL/GenBank/DDBJ databases">
        <authorList>
            <person name="Podell S."/>
        </authorList>
    </citation>
    <scope>NUCLEOTIDE SEQUENCE</scope>
    <source>
        <strain evidence="13">Hildebrandi</strain>
    </source>
</reference>
<comment type="similarity">
    <text evidence="2">Belongs to the Tim17/Tim22/Tim23 family.</text>
</comment>
<feature type="transmembrane region" description="Helical" evidence="12">
    <location>
        <begin position="113"/>
        <end position="135"/>
    </location>
</feature>
<evidence type="ECO:0000313" key="14">
    <source>
        <dbReference type="Proteomes" id="UP000693970"/>
    </source>
</evidence>
<dbReference type="EMBL" id="JAGRRH010000022">
    <property type="protein sequence ID" value="KAG7345019.1"/>
    <property type="molecule type" value="Genomic_DNA"/>
</dbReference>
<dbReference type="PANTHER" id="PTHR10485:SF0">
    <property type="entry name" value="AT05822P-RELATED"/>
    <property type="match status" value="1"/>
</dbReference>
<dbReference type="Pfam" id="PF02466">
    <property type="entry name" value="Tim17"/>
    <property type="match status" value="1"/>
</dbReference>
<dbReference type="GO" id="GO:0008320">
    <property type="term" value="F:protein transmembrane transporter activity"/>
    <property type="evidence" value="ECO:0007669"/>
    <property type="project" value="TreeGrafter"/>
</dbReference>
<evidence type="ECO:0000256" key="5">
    <source>
        <dbReference type="ARBA" id="ARBA00022792"/>
    </source>
</evidence>
<dbReference type="Proteomes" id="UP000693970">
    <property type="component" value="Unassembled WGS sequence"/>
</dbReference>
<dbReference type="PANTHER" id="PTHR10485">
    <property type="entry name" value="MITOCHONDRIAL IMPORT INNER MEMBRANE TRANSLOCASE SUBUNIT TIM-17"/>
    <property type="match status" value="1"/>
</dbReference>
<evidence type="ECO:0000256" key="6">
    <source>
        <dbReference type="ARBA" id="ARBA00022927"/>
    </source>
</evidence>
<reference evidence="13" key="1">
    <citation type="journal article" date="2021" name="Sci. Rep.">
        <title>Diploid genomic architecture of Nitzschia inconspicua, an elite biomass production diatom.</title>
        <authorList>
            <person name="Oliver A."/>
            <person name="Podell S."/>
            <person name="Pinowska A."/>
            <person name="Traller J.C."/>
            <person name="Smith S.R."/>
            <person name="McClure R."/>
            <person name="Beliaev A."/>
            <person name="Bohutskyi P."/>
            <person name="Hill E.A."/>
            <person name="Rabines A."/>
            <person name="Zheng H."/>
            <person name="Allen L.Z."/>
            <person name="Kuo A."/>
            <person name="Grigoriev I.V."/>
            <person name="Allen A.E."/>
            <person name="Hazlebeck D."/>
            <person name="Allen E.E."/>
        </authorList>
    </citation>
    <scope>NUCLEOTIDE SEQUENCE</scope>
    <source>
        <strain evidence="13">Hildebrandi</strain>
    </source>
</reference>